<protein>
    <submittedName>
        <fullName evidence="2">Uncharacterized protein</fullName>
    </submittedName>
</protein>
<gene>
    <name evidence="2" type="ORF">ISN44_As09g010280</name>
</gene>
<accession>A0A8T2AEK5</accession>
<dbReference type="AlphaFoldDB" id="A0A8T2AEK5"/>
<keyword evidence="1" id="KW-0472">Membrane</keyword>
<comment type="caution">
    <text evidence="2">The sequence shown here is derived from an EMBL/GenBank/DDBJ whole genome shotgun (WGS) entry which is preliminary data.</text>
</comment>
<keyword evidence="3" id="KW-1185">Reference proteome</keyword>
<evidence type="ECO:0000313" key="2">
    <source>
        <dbReference type="EMBL" id="KAG7572672.1"/>
    </source>
</evidence>
<keyword evidence="1" id="KW-0812">Transmembrane</keyword>
<evidence type="ECO:0000313" key="3">
    <source>
        <dbReference type="Proteomes" id="UP000694251"/>
    </source>
</evidence>
<dbReference type="EMBL" id="JAEFBJ010000009">
    <property type="protein sequence ID" value="KAG7572672.1"/>
    <property type="molecule type" value="Genomic_DNA"/>
</dbReference>
<dbReference type="Proteomes" id="UP000694251">
    <property type="component" value="Chromosome 9"/>
</dbReference>
<organism evidence="2 3">
    <name type="scientific">Arabidopsis suecica</name>
    <name type="common">Swedish thale-cress</name>
    <name type="synonym">Cardaminopsis suecica</name>
    <dbReference type="NCBI Taxonomy" id="45249"/>
    <lineage>
        <taxon>Eukaryota</taxon>
        <taxon>Viridiplantae</taxon>
        <taxon>Streptophyta</taxon>
        <taxon>Embryophyta</taxon>
        <taxon>Tracheophyta</taxon>
        <taxon>Spermatophyta</taxon>
        <taxon>Magnoliopsida</taxon>
        <taxon>eudicotyledons</taxon>
        <taxon>Gunneridae</taxon>
        <taxon>Pentapetalae</taxon>
        <taxon>rosids</taxon>
        <taxon>malvids</taxon>
        <taxon>Brassicales</taxon>
        <taxon>Brassicaceae</taxon>
        <taxon>Camelineae</taxon>
        <taxon>Arabidopsis</taxon>
    </lineage>
</organism>
<evidence type="ECO:0000256" key="1">
    <source>
        <dbReference type="SAM" id="Phobius"/>
    </source>
</evidence>
<proteinExistence type="predicted"/>
<reference evidence="2 3" key="1">
    <citation type="submission" date="2020-12" db="EMBL/GenBank/DDBJ databases">
        <title>Concerted genomic and epigenomic changes stabilize Arabidopsis allopolyploids.</title>
        <authorList>
            <person name="Chen Z."/>
        </authorList>
    </citation>
    <scope>NUCLEOTIDE SEQUENCE [LARGE SCALE GENOMIC DNA]</scope>
    <source>
        <strain evidence="2">As9502</strain>
        <tissue evidence="2">Leaf</tissue>
    </source>
</reference>
<name>A0A8T2AEK5_ARASU</name>
<keyword evidence="1" id="KW-1133">Transmembrane helix</keyword>
<sequence>MLMCSTLTFARSLSPSAVTSQEGLLKLLCKLHLFSPKSSEPLHPPEPPDPPPFPSSSSPPKIKVLTFLPVKCCLAGLTCFAGDSHFSPSSFPPHKLIYVVGFTVVPSGVLSGVFTDFFPRLYSFTEKPSSFTERPSSFTERPSSFMERSLPPISSSLERTLPSSSFLKERPFSSFLFYMKSVCQSSAFMAFRAQSVRSPPLASEHVTAPSDQVQVLSIDFMLITFEAILKNLLVIIYGFNLLCYCFQALYFICVSF</sequence>
<feature type="transmembrane region" description="Helical" evidence="1">
    <location>
        <begin position="231"/>
        <end position="252"/>
    </location>
</feature>